<dbReference type="GO" id="GO:0000725">
    <property type="term" value="P:recombinational repair"/>
    <property type="evidence" value="ECO:0007669"/>
    <property type="project" value="TreeGrafter"/>
</dbReference>
<protein>
    <submittedName>
        <fullName evidence="8">UvrD/REP helicase</fullName>
    </submittedName>
</protein>
<dbReference type="STRING" id="1117379.BABA_21056"/>
<evidence type="ECO:0000256" key="2">
    <source>
        <dbReference type="ARBA" id="ARBA00022801"/>
    </source>
</evidence>
<gene>
    <name evidence="8" type="ORF">BABA_21056</name>
</gene>
<keyword evidence="2 5" id="KW-0378">Hydrolase</keyword>
<dbReference type="Gene3D" id="3.40.50.300">
    <property type="entry name" value="P-loop containing nucleotide triphosphate hydrolases"/>
    <property type="match status" value="3"/>
</dbReference>
<dbReference type="OrthoDB" id="9787585at2"/>
<dbReference type="InterPro" id="IPR027417">
    <property type="entry name" value="P-loop_NTPase"/>
</dbReference>
<dbReference type="eggNOG" id="COG3973">
    <property type="taxonomic scope" value="Bacteria"/>
</dbReference>
<sequence length="775" mass="89546">MSDVQNKDWQVEQERVSAVGEEIDRKVKALKQNTGKVRSDVLEMRKTFWEDVTVNTDEPDDMIETAASIKQQAELLSERERTHKQLDRHLKTLDRLKYSPYFGRIDFLEKGEKSSDQVYLGIASLMDEQDENFLIYDWRAPISSLYYDYSPGPAQYNTPEEGIIVGEMTLKRQFIIRNAEIKGMFDTGVTIGDEMLQEVLGNNASTQMKSIVATIQREQNEIIRNESSKVLIVQGAAGSGKTSAALQRVAYLLYRYRGTLNAENIMLFSPNSLFNSYVATVLPELGEENMQQSTFQEYLNHRIGKAFDVEDPFTQMEYLLSGESEVDDQIRGEGIRFKASLHFKKIIDQYASDLSSQGLLFRDLSFRGDVIISKKEIYDYFYSLEKSYSIPNRIQIVKDWLLKELRRAVKRERSRSWVEEEIQFLEKEDYMEAFKKLQEKNRFSENTFDDFEREQRLLAEMVVKEKFKPLFVRVKNLRFIDTTQVYLQLFEQDNIIDKGLPLNWSKICTLTVKNFHNMVIPYEDATPFVYLQDLIEGRKSNTAIRHIFIDEAQDYSPFQFAFIQRLFPYSKMTLLGDFNQAIFSGATGSETVLTDLNVGDEDVESFVLTKTYRSTREIVEFTSGLINGGEKIEPFNRKGRKPVIEMVEPTKLNSAILAKMKEMKDEGHRTVAVICRTSAESQKVYGALKNELPLHLIEKGTVSYEKGNLVIPSYLAKGIEFDAVILYDCSQYKREGERKLFYTVCTRAMHELHMFATEGINPLMASVSKDAYKLI</sequence>
<evidence type="ECO:0000313" key="8">
    <source>
        <dbReference type="EMBL" id="EKN65325.1"/>
    </source>
</evidence>
<dbReference type="PANTHER" id="PTHR11070:SF17">
    <property type="entry name" value="DNA HELICASE IV"/>
    <property type="match status" value="1"/>
</dbReference>
<dbReference type="PATRIC" id="fig|1117379.3.peg.4366"/>
<evidence type="ECO:0000259" key="7">
    <source>
        <dbReference type="PROSITE" id="PS51198"/>
    </source>
</evidence>
<reference evidence="8 9" key="1">
    <citation type="journal article" date="2012" name="Front. Microbiol.">
        <title>Redundancy and modularity in membrane-associated dissimilatory nitrate reduction in Bacillus.</title>
        <authorList>
            <person name="Heylen K."/>
            <person name="Keltjens J."/>
        </authorList>
    </citation>
    <scope>NUCLEOTIDE SEQUENCE [LARGE SCALE GENOMIC DNA]</scope>
    <source>
        <strain evidence="9">LMG 21833T</strain>
    </source>
</reference>
<dbReference type="GO" id="GO:0005829">
    <property type="term" value="C:cytosol"/>
    <property type="evidence" value="ECO:0007669"/>
    <property type="project" value="TreeGrafter"/>
</dbReference>
<feature type="coiled-coil region" evidence="6">
    <location>
        <begin position="427"/>
        <end position="454"/>
    </location>
</feature>
<dbReference type="InterPro" id="IPR014016">
    <property type="entry name" value="UvrD-like_ATP-bd"/>
</dbReference>
<keyword evidence="4 5" id="KW-0067">ATP-binding</keyword>
<evidence type="ECO:0000313" key="9">
    <source>
        <dbReference type="Proteomes" id="UP000006316"/>
    </source>
</evidence>
<evidence type="ECO:0000256" key="4">
    <source>
        <dbReference type="ARBA" id="ARBA00022840"/>
    </source>
</evidence>
<evidence type="ECO:0000256" key="6">
    <source>
        <dbReference type="SAM" id="Coils"/>
    </source>
</evidence>
<accession>K6C2E4</accession>
<feature type="binding site" evidence="5">
    <location>
        <begin position="235"/>
        <end position="242"/>
    </location>
    <ligand>
        <name>ATP</name>
        <dbReference type="ChEBI" id="CHEBI:30616"/>
    </ligand>
</feature>
<dbReference type="GO" id="GO:0005524">
    <property type="term" value="F:ATP binding"/>
    <property type="evidence" value="ECO:0007669"/>
    <property type="project" value="UniProtKB-UniRule"/>
</dbReference>
<dbReference type="Pfam" id="PF00580">
    <property type="entry name" value="UvrD-helicase"/>
    <property type="match status" value="1"/>
</dbReference>
<dbReference type="EMBL" id="AJLS01000136">
    <property type="protein sequence ID" value="EKN65325.1"/>
    <property type="molecule type" value="Genomic_DNA"/>
</dbReference>
<dbReference type="InterPro" id="IPR000212">
    <property type="entry name" value="DNA_helicase_UvrD/REP"/>
</dbReference>
<dbReference type="SUPFAM" id="SSF52540">
    <property type="entry name" value="P-loop containing nucleoside triphosphate hydrolases"/>
    <property type="match status" value="1"/>
</dbReference>
<dbReference type="GO" id="GO:0043138">
    <property type="term" value="F:3'-5' DNA helicase activity"/>
    <property type="evidence" value="ECO:0007669"/>
    <property type="project" value="TreeGrafter"/>
</dbReference>
<dbReference type="AlphaFoldDB" id="K6C2E4"/>
<dbReference type="PROSITE" id="PS51198">
    <property type="entry name" value="UVRD_HELICASE_ATP_BIND"/>
    <property type="match status" value="1"/>
</dbReference>
<proteinExistence type="predicted"/>
<keyword evidence="6" id="KW-0175">Coiled coil</keyword>
<comment type="caution">
    <text evidence="8">The sequence shown here is derived from an EMBL/GenBank/DDBJ whole genome shotgun (WGS) entry which is preliminary data.</text>
</comment>
<dbReference type="GO" id="GO:0003677">
    <property type="term" value="F:DNA binding"/>
    <property type="evidence" value="ECO:0007669"/>
    <property type="project" value="InterPro"/>
</dbReference>
<dbReference type="GO" id="GO:0016787">
    <property type="term" value="F:hydrolase activity"/>
    <property type="evidence" value="ECO:0007669"/>
    <property type="project" value="UniProtKB-UniRule"/>
</dbReference>
<dbReference type="InterPro" id="IPR048228">
    <property type="entry name" value="HelD_bacillota"/>
</dbReference>
<keyword evidence="3 5" id="KW-0347">Helicase</keyword>
<dbReference type="NCBIfam" id="NF041464">
    <property type="entry name" value="HelD_BACSU"/>
    <property type="match status" value="1"/>
</dbReference>
<keyword evidence="9" id="KW-1185">Reference proteome</keyword>
<evidence type="ECO:0000256" key="5">
    <source>
        <dbReference type="PROSITE-ProRule" id="PRU00560"/>
    </source>
</evidence>
<evidence type="ECO:0000256" key="1">
    <source>
        <dbReference type="ARBA" id="ARBA00022741"/>
    </source>
</evidence>
<evidence type="ECO:0000256" key="3">
    <source>
        <dbReference type="ARBA" id="ARBA00022806"/>
    </source>
</evidence>
<dbReference type="PANTHER" id="PTHR11070">
    <property type="entry name" value="UVRD / RECB / PCRA DNA HELICASE FAMILY MEMBER"/>
    <property type="match status" value="1"/>
</dbReference>
<name>K6C2E4_9BACI</name>
<dbReference type="RefSeq" id="WP_007087203.1">
    <property type="nucleotide sequence ID" value="NZ_AJLS01000136.1"/>
</dbReference>
<organism evidence="8 9">
    <name type="scientific">Neobacillus bataviensis LMG 21833</name>
    <dbReference type="NCBI Taxonomy" id="1117379"/>
    <lineage>
        <taxon>Bacteria</taxon>
        <taxon>Bacillati</taxon>
        <taxon>Bacillota</taxon>
        <taxon>Bacilli</taxon>
        <taxon>Bacillales</taxon>
        <taxon>Bacillaceae</taxon>
        <taxon>Neobacillus</taxon>
    </lineage>
</organism>
<keyword evidence="1 5" id="KW-0547">Nucleotide-binding</keyword>
<dbReference type="Proteomes" id="UP000006316">
    <property type="component" value="Unassembled WGS sequence"/>
</dbReference>
<feature type="domain" description="UvrD-like helicase ATP-binding" evidence="7">
    <location>
        <begin position="214"/>
        <end position="615"/>
    </location>
</feature>